<dbReference type="Gene3D" id="3.10.580.10">
    <property type="entry name" value="CBS-domain"/>
    <property type="match status" value="1"/>
</dbReference>
<protein>
    <recommendedName>
        <fullName evidence="4">CBS domain-containing protein</fullName>
    </recommendedName>
</protein>
<keyword evidence="2 3" id="KW-0129">CBS domain</keyword>
<keyword evidence="1" id="KW-0677">Repeat</keyword>
<reference evidence="5 6" key="1">
    <citation type="submission" date="2019-09" db="EMBL/GenBank/DDBJ databases">
        <title>A chromosome-level genome assembly of the Chinese tupelo Nyssa sinensis.</title>
        <authorList>
            <person name="Yang X."/>
            <person name="Kang M."/>
            <person name="Yang Y."/>
            <person name="Xiong H."/>
            <person name="Wang M."/>
            <person name="Zhang Z."/>
            <person name="Wang Z."/>
            <person name="Wu H."/>
            <person name="Ma T."/>
            <person name="Liu J."/>
            <person name="Xi Z."/>
        </authorList>
    </citation>
    <scope>NUCLEOTIDE SEQUENCE [LARGE SCALE GENOMIC DNA]</scope>
    <source>
        <strain evidence="5">J267</strain>
        <tissue evidence="5">Leaf</tissue>
    </source>
</reference>
<sequence length="388" mass="41654">MAVRLLAYEVADLCLGKPPLRSLSISATVGDALSALKISDDNYISVWNCNHSSPAKNVVVDDNCRCVGKVCMVDVICFLCKDENLSSPSSALKSPVSALLSNSQGLVRHVDPSSSLAEAIDLILQGAHCLVVPIKRNSTSNSKRKLLLQKSAITSTVHNGREYCWVTQEDVIRFLVSSIGLFSPIPALSIEALGIISTEFLAIGYHSPASSAVGAISLSLAEKTSVAVVDDNGILIGEISPFTLACCDETVAAAITTLSAGDLMAYIDCGGPPEDIVRIVKERLKDRNLEGMLEEFAIETPSNSSSSDEESLWSPTTTLPRSGRYSRCSSYSARMVRRAEAIVCHPGSSLVAVMIQALAHRVNYVWVIEEDNSLVGIVTFANMLQVFR</sequence>
<dbReference type="Proteomes" id="UP000325577">
    <property type="component" value="Linkage Group LG4"/>
</dbReference>
<gene>
    <name evidence="5" type="ORF">F0562_010297</name>
</gene>
<evidence type="ECO:0000259" key="4">
    <source>
        <dbReference type="PROSITE" id="PS51371"/>
    </source>
</evidence>
<dbReference type="InterPro" id="IPR046342">
    <property type="entry name" value="CBS_dom_sf"/>
</dbReference>
<dbReference type="InterPro" id="IPR000644">
    <property type="entry name" value="CBS_dom"/>
</dbReference>
<dbReference type="GO" id="GO:0005737">
    <property type="term" value="C:cytoplasm"/>
    <property type="evidence" value="ECO:0007669"/>
    <property type="project" value="TreeGrafter"/>
</dbReference>
<evidence type="ECO:0000313" key="5">
    <source>
        <dbReference type="EMBL" id="KAA8523874.1"/>
    </source>
</evidence>
<dbReference type="Pfam" id="PF00571">
    <property type="entry name" value="CBS"/>
    <property type="match status" value="1"/>
</dbReference>
<dbReference type="GO" id="GO:0005634">
    <property type="term" value="C:nucleus"/>
    <property type="evidence" value="ECO:0007669"/>
    <property type="project" value="TreeGrafter"/>
</dbReference>
<dbReference type="AlphaFoldDB" id="A0A5J5A150"/>
<dbReference type="SUPFAM" id="SSF54631">
    <property type="entry name" value="CBS-domain pair"/>
    <property type="match status" value="2"/>
</dbReference>
<proteinExistence type="predicted"/>
<dbReference type="OrthoDB" id="681454at2759"/>
<name>A0A5J5A150_9ASTE</name>
<accession>A0A5J5A150</accession>
<keyword evidence="6" id="KW-1185">Reference proteome</keyword>
<dbReference type="PANTHER" id="PTHR13780">
    <property type="entry name" value="AMP-ACTIVATED PROTEIN KINASE, GAMMA REGULATORY SUBUNIT"/>
    <property type="match status" value="1"/>
</dbReference>
<evidence type="ECO:0000313" key="6">
    <source>
        <dbReference type="Proteomes" id="UP000325577"/>
    </source>
</evidence>
<dbReference type="EMBL" id="CM018047">
    <property type="protein sequence ID" value="KAA8523874.1"/>
    <property type="molecule type" value="Genomic_DNA"/>
</dbReference>
<evidence type="ECO:0000256" key="2">
    <source>
        <dbReference type="ARBA" id="ARBA00023122"/>
    </source>
</evidence>
<dbReference type="InterPro" id="IPR050511">
    <property type="entry name" value="AMPK_gamma/SDS23_families"/>
</dbReference>
<evidence type="ECO:0000256" key="1">
    <source>
        <dbReference type="ARBA" id="ARBA00022737"/>
    </source>
</evidence>
<dbReference type="PROSITE" id="PS51371">
    <property type="entry name" value="CBS"/>
    <property type="match status" value="1"/>
</dbReference>
<evidence type="ECO:0000256" key="3">
    <source>
        <dbReference type="PROSITE-ProRule" id="PRU00703"/>
    </source>
</evidence>
<organism evidence="5 6">
    <name type="scientific">Nyssa sinensis</name>
    <dbReference type="NCBI Taxonomy" id="561372"/>
    <lineage>
        <taxon>Eukaryota</taxon>
        <taxon>Viridiplantae</taxon>
        <taxon>Streptophyta</taxon>
        <taxon>Embryophyta</taxon>
        <taxon>Tracheophyta</taxon>
        <taxon>Spermatophyta</taxon>
        <taxon>Magnoliopsida</taxon>
        <taxon>eudicotyledons</taxon>
        <taxon>Gunneridae</taxon>
        <taxon>Pentapetalae</taxon>
        <taxon>asterids</taxon>
        <taxon>Cornales</taxon>
        <taxon>Nyssaceae</taxon>
        <taxon>Nyssa</taxon>
    </lineage>
</organism>
<feature type="domain" description="CBS" evidence="4">
    <location>
        <begin position="335"/>
        <end position="388"/>
    </location>
</feature>
<dbReference type="PANTHER" id="PTHR13780:SF128">
    <property type="entry name" value="CBS DOMAIN-CONTAINING PROTEIN"/>
    <property type="match status" value="1"/>
</dbReference>